<evidence type="ECO:0000256" key="9">
    <source>
        <dbReference type="ARBA" id="ARBA00022842"/>
    </source>
</evidence>
<dbReference type="InterPro" id="IPR039653">
    <property type="entry name" value="Prenyltransferase"/>
</dbReference>
<organism evidence="14 15">
    <name type="scientific">Stutzerimonas stutzeri</name>
    <name type="common">Pseudomonas stutzeri</name>
    <dbReference type="NCBI Taxonomy" id="316"/>
    <lineage>
        <taxon>Bacteria</taxon>
        <taxon>Pseudomonadati</taxon>
        <taxon>Pseudomonadota</taxon>
        <taxon>Gammaproteobacteria</taxon>
        <taxon>Pseudomonadales</taxon>
        <taxon>Pseudomonadaceae</taxon>
        <taxon>Stutzerimonas</taxon>
    </lineage>
</organism>
<dbReference type="RefSeq" id="WP_102892929.1">
    <property type="nucleotide sequence ID" value="NZ_JAMOHU010000031.1"/>
</dbReference>
<dbReference type="FunFam" id="1.10.357.140:FF:000002">
    <property type="entry name" value="4-hydroxybenzoate octaprenyltransferase"/>
    <property type="match status" value="1"/>
</dbReference>
<keyword evidence="10 12" id="KW-1133">Transmembrane helix</keyword>
<evidence type="ECO:0000256" key="7">
    <source>
        <dbReference type="ARBA" id="ARBA00022688"/>
    </source>
</evidence>
<evidence type="ECO:0000256" key="2">
    <source>
        <dbReference type="ARBA" id="ARBA00004141"/>
    </source>
</evidence>
<proteinExistence type="inferred from homology"/>
<dbReference type="InterPro" id="IPR006370">
    <property type="entry name" value="HB_polyprenyltransferase-like"/>
</dbReference>
<evidence type="ECO:0000256" key="4">
    <source>
        <dbReference type="ARBA" id="ARBA00022475"/>
    </source>
</evidence>
<dbReference type="NCBIfam" id="TIGR01474">
    <property type="entry name" value="ubiA_proteo"/>
    <property type="match status" value="1"/>
</dbReference>
<keyword evidence="7 12" id="KW-0831">Ubiquinone biosynthesis</keyword>
<feature type="transmembrane region" description="Helical" evidence="12">
    <location>
        <begin position="274"/>
        <end position="294"/>
    </location>
</feature>
<comment type="pathway">
    <text evidence="12">Cofactor biosynthesis; ubiquinone biosynthesis.</text>
</comment>
<dbReference type="HAMAP" id="MF_01635">
    <property type="entry name" value="UbiA"/>
    <property type="match status" value="1"/>
</dbReference>
<keyword evidence="4 12" id="KW-1003">Cell membrane</keyword>
<gene>
    <name evidence="12 14" type="primary">ubiA</name>
    <name evidence="14" type="ORF">CXK94_00970</name>
</gene>
<dbReference type="UniPathway" id="UPA00232"/>
<dbReference type="PROSITE" id="PS00943">
    <property type="entry name" value="UBIA"/>
    <property type="match status" value="1"/>
</dbReference>
<keyword evidence="5 12" id="KW-0997">Cell inner membrane</keyword>
<evidence type="ECO:0000256" key="10">
    <source>
        <dbReference type="ARBA" id="ARBA00022989"/>
    </source>
</evidence>
<comment type="catalytic activity">
    <reaction evidence="12">
        <text>all-trans-octaprenyl diphosphate + 4-hydroxybenzoate = 4-hydroxy-3-(all-trans-octaprenyl)benzoate + diphosphate</text>
        <dbReference type="Rhea" id="RHEA:27782"/>
        <dbReference type="ChEBI" id="CHEBI:1617"/>
        <dbReference type="ChEBI" id="CHEBI:17879"/>
        <dbReference type="ChEBI" id="CHEBI:33019"/>
        <dbReference type="ChEBI" id="CHEBI:57711"/>
        <dbReference type="EC" id="2.5.1.39"/>
    </reaction>
</comment>
<feature type="transmembrane region" description="Helical" evidence="12">
    <location>
        <begin position="243"/>
        <end position="262"/>
    </location>
</feature>
<feature type="transmembrane region" description="Helical" evidence="12">
    <location>
        <begin position="55"/>
        <end position="76"/>
    </location>
</feature>
<dbReference type="Proteomes" id="UP000236023">
    <property type="component" value="Unassembled WGS sequence"/>
</dbReference>
<dbReference type="GO" id="GO:0008412">
    <property type="term" value="F:4-hydroxybenzoate polyprenyltransferase activity"/>
    <property type="evidence" value="ECO:0007669"/>
    <property type="project" value="UniProtKB-UniRule"/>
</dbReference>
<feature type="transmembrane region" description="Helical" evidence="12">
    <location>
        <begin position="150"/>
        <end position="169"/>
    </location>
</feature>
<evidence type="ECO:0000313" key="15">
    <source>
        <dbReference type="Proteomes" id="UP000236023"/>
    </source>
</evidence>
<dbReference type="FunFam" id="1.20.120.1780:FF:000001">
    <property type="entry name" value="4-hydroxybenzoate octaprenyltransferase"/>
    <property type="match status" value="1"/>
</dbReference>
<evidence type="ECO:0000256" key="6">
    <source>
        <dbReference type="ARBA" id="ARBA00022679"/>
    </source>
</evidence>
<feature type="transmembrane region" description="Helical" evidence="12">
    <location>
        <begin position="216"/>
        <end position="237"/>
    </location>
</feature>
<protein>
    <recommendedName>
        <fullName evidence="12 13">4-hydroxybenzoate octaprenyltransferase</fullName>
        <ecNumber evidence="12 13">2.5.1.39</ecNumber>
    </recommendedName>
    <alternativeName>
        <fullName evidence="12">4-HB polyprenyltransferase</fullName>
    </alternativeName>
</protein>
<keyword evidence="8 12" id="KW-0812">Transmembrane</keyword>
<feature type="transmembrane region" description="Helical" evidence="12">
    <location>
        <begin position="29"/>
        <end position="49"/>
    </location>
</feature>
<dbReference type="Gene3D" id="1.10.357.140">
    <property type="entry name" value="UbiA prenyltransferase"/>
    <property type="match status" value="1"/>
</dbReference>
<comment type="cofactor">
    <cofactor evidence="1 12">
        <name>Mg(2+)</name>
        <dbReference type="ChEBI" id="CHEBI:18420"/>
    </cofactor>
</comment>
<dbReference type="Gene3D" id="1.20.120.1780">
    <property type="entry name" value="UbiA prenyltransferase"/>
    <property type="match status" value="1"/>
</dbReference>
<feature type="transmembrane region" description="Helical" evidence="12">
    <location>
        <begin position="175"/>
        <end position="195"/>
    </location>
</feature>
<dbReference type="EC" id="2.5.1.39" evidence="12 13"/>
<keyword evidence="6 12" id="KW-0808">Transferase</keyword>
<comment type="function">
    <text evidence="12">Catalyzes the prenylation of para-hydroxybenzoate (PHB) with an all-trans polyprenyl group. Mediates the second step in the final reaction sequence of ubiquinone-8 (UQ-8) biosynthesis, which is the condensation of the polyisoprenoid side chain with PHB, generating the first membrane-bound Q intermediate 3-octaprenyl-4-hydroxybenzoate.</text>
</comment>
<dbReference type="InterPro" id="IPR030470">
    <property type="entry name" value="UbiA_prenylTrfase_CS"/>
</dbReference>
<dbReference type="GO" id="GO:0005886">
    <property type="term" value="C:plasma membrane"/>
    <property type="evidence" value="ECO:0007669"/>
    <property type="project" value="UniProtKB-SubCell"/>
</dbReference>
<dbReference type="PANTHER" id="PTHR11048">
    <property type="entry name" value="PRENYLTRANSFERASES"/>
    <property type="match status" value="1"/>
</dbReference>
<evidence type="ECO:0000256" key="11">
    <source>
        <dbReference type="ARBA" id="ARBA00023136"/>
    </source>
</evidence>
<dbReference type="AlphaFoldDB" id="A0A2N8T8Z0"/>
<accession>A0A2N8T8Z0</accession>
<comment type="caution">
    <text evidence="14">The sequence shown here is derived from an EMBL/GenBank/DDBJ whole genome shotgun (WGS) entry which is preliminary data.</text>
</comment>
<dbReference type="InterPro" id="IPR000537">
    <property type="entry name" value="UbiA_prenyltransferase"/>
</dbReference>
<keyword evidence="9 12" id="KW-0460">Magnesium</keyword>
<dbReference type="GO" id="GO:0006744">
    <property type="term" value="P:ubiquinone biosynthetic process"/>
    <property type="evidence" value="ECO:0007669"/>
    <property type="project" value="UniProtKB-UniRule"/>
</dbReference>
<reference evidence="14 15" key="1">
    <citation type="submission" date="2018-01" db="EMBL/GenBank/DDBJ databases">
        <title>Denitrification phenotypes of diverse strains of Pseudomonas stutzeri.</title>
        <authorList>
            <person name="Milligan D.A."/>
            <person name="Bergaust L."/>
            <person name="Bakken L.R."/>
            <person name="Frostegard A."/>
        </authorList>
    </citation>
    <scope>NUCLEOTIDE SEQUENCE [LARGE SCALE GENOMIC DNA]</scope>
    <source>
        <strain evidence="14 15">24a75</strain>
    </source>
</reference>
<keyword evidence="11 12" id="KW-0472">Membrane</keyword>
<evidence type="ECO:0000256" key="13">
    <source>
        <dbReference type="NCBIfam" id="TIGR01474"/>
    </source>
</evidence>
<comment type="similarity">
    <text evidence="3 12">Belongs to the UbiA prenyltransferase family.</text>
</comment>
<dbReference type="Pfam" id="PF01040">
    <property type="entry name" value="UbiA"/>
    <property type="match status" value="1"/>
</dbReference>
<dbReference type="EMBL" id="POUT01000001">
    <property type="protein sequence ID" value="PNG11182.1"/>
    <property type="molecule type" value="Genomic_DNA"/>
</dbReference>
<evidence type="ECO:0000256" key="1">
    <source>
        <dbReference type="ARBA" id="ARBA00001946"/>
    </source>
</evidence>
<dbReference type="PANTHER" id="PTHR11048:SF28">
    <property type="entry name" value="4-HYDROXYBENZOATE POLYPRENYLTRANSFERASE, MITOCHONDRIAL"/>
    <property type="match status" value="1"/>
</dbReference>
<evidence type="ECO:0000256" key="3">
    <source>
        <dbReference type="ARBA" id="ARBA00005985"/>
    </source>
</evidence>
<dbReference type="InterPro" id="IPR044878">
    <property type="entry name" value="UbiA_sf"/>
</dbReference>
<evidence type="ECO:0000256" key="5">
    <source>
        <dbReference type="ARBA" id="ARBA00022519"/>
    </source>
</evidence>
<comment type="subcellular location">
    <subcellularLocation>
        <location evidence="12">Cell inner membrane</location>
        <topology evidence="12">Multi-pass membrane protein</topology>
    </subcellularLocation>
    <subcellularLocation>
        <location evidence="2">Membrane</location>
        <topology evidence="2">Multi-pass membrane protein</topology>
    </subcellularLocation>
</comment>
<evidence type="ECO:0000256" key="12">
    <source>
        <dbReference type="HAMAP-Rule" id="MF_01635"/>
    </source>
</evidence>
<name>A0A2N8T8Z0_STUST</name>
<evidence type="ECO:0000256" key="8">
    <source>
        <dbReference type="ARBA" id="ARBA00022692"/>
    </source>
</evidence>
<dbReference type="CDD" id="cd13959">
    <property type="entry name" value="PT_UbiA_COQ2"/>
    <property type="match status" value="1"/>
</dbReference>
<evidence type="ECO:0000313" key="14">
    <source>
        <dbReference type="EMBL" id="PNG11182.1"/>
    </source>
</evidence>
<sequence length="297" mass="33267">MYLKLLQSCNRLHPRAWDFIQLMRLDRPIGIYLLLWPTLSALWIAAEGMPSAKHLFIFTAGVILMRAAGCAINDFADRNFDGHVQRTNMRPLATGRVRTHEAWATFAVLVALSFGLVLLTNAITVWLSFGALAVASLYPFMKRYTYYPQVVLGAAYSWGILMCFTATRGTLPPEAWLLFIANVLWTVGYDTYYAMADREDDLKIGIKSTAILFGDADRVIILTLQGLALFCLLLAGVRFELGQWFHLGLVGAAACFAWEFWKTASRKPQTCFKAFLHNHWAGLAILVGIVLDYASKA</sequence>